<dbReference type="InterPro" id="IPR038732">
    <property type="entry name" value="HpyO/CreE_NAD-binding"/>
</dbReference>
<dbReference type="Pfam" id="PF13454">
    <property type="entry name" value="NAD_binding_9"/>
    <property type="match status" value="1"/>
</dbReference>
<keyword evidence="4" id="KW-1185">Reference proteome</keyword>
<accession>A0A4P8YLL7</accession>
<dbReference type="Proteomes" id="UP000302163">
    <property type="component" value="Chromosome"/>
</dbReference>
<keyword evidence="1" id="KW-0812">Transmembrane</keyword>
<organism evidence="3 4">
    <name type="scientific">Jejubacter calystegiae</name>
    <dbReference type="NCBI Taxonomy" id="2579935"/>
    <lineage>
        <taxon>Bacteria</taxon>
        <taxon>Pseudomonadati</taxon>
        <taxon>Pseudomonadota</taxon>
        <taxon>Gammaproteobacteria</taxon>
        <taxon>Enterobacterales</taxon>
        <taxon>Enterobacteriaceae</taxon>
        <taxon>Jejubacter</taxon>
    </lineage>
</organism>
<evidence type="ECO:0000259" key="2">
    <source>
        <dbReference type="Pfam" id="PF13454"/>
    </source>
</evidence>
<dbReference type="Gene3D" id="3.50.50.60">
    <property type="entry name" value="FAD/NAD(P)-binding domain"/>
    <property type="match status" value="1"/>
</dbReference>
<dbReference type="RefSeq" id="WP_138097861.1">
    <property type="nucleotide sequence ID" value="NZ_CP040428.1"/>
</dbReference>
<evidence type="ECO:0000256" key="1">
    <source>
        <dbReference type="SAM" id="Phobius"/>
    </source>
</evidence>
<dbReference type="KEGG" id="izh:FEM41_19650"/>
<feature type="transmembrane region" description="Helical" evidence="1">
    <location>
        <begin position="6"/>
        <end position="23"/>
    </location>
</feature>
<dbReference type="AlphaFoldDB" id="A0A4P8YLL7"/>
<dbReference type="SUPFAM" id="SSF51905">
    <property type="entry name" value="FAD/NAD(P)-binding domain"/>
    <property type="match status" value="1"/>
</dbReference>
<gene>
    <name evidence="3" type="ORF">FEM41_19650</name>
</gene>
<keyword evidence="1" id="KW-1133">Transmembrane helix</keyword>
<dbReference type="EMBL" id="CP040428">
    <property type="protein sequence ID" value="QCT21705.1"/>
    <property type="molecule type" value="Genomic_DNA"/>
</dbReference>
<keyword evidence="1" id="KW-0472">Membrane</keyword>
<dbReference type="OrthoDB" id="101972at2"/>
<dbReference type="PANTHER" id="PTHR40254:SF1">
    <property type="entry name" value="BLR0577 PROTEIN"/>
    <property type="match status" value="1"/>
</dbReference>
<evidence type="ECO:0000313" key="3">
    <source>
        <dbReference type="EMBL" id="QCT21705.1"/>
    </source>
</evidence>
<dbReference type="InterPro" id="IPR052189">
    <property type="entry name" value="L-asp_N-monooxygenase_NS-form"/>
</dbReference>
<proteinExistence type="predicted"/>
<dbReference type="PANTHER" id="PTHR40254">
    <property type="entry name" value="BLR0577 PROTEIN"/>
    <property type="match status" value="1"/>
</dbReference>
<dbReference type="InterPro" id="IPR036188">
    <property type="entry name" value="FAD/NAD-bd_sf"/>
</dbReference>
<evidence type="ECO:0000313" key="4">
    <source>
        <dbReference type="Proteomes" id="UP000302163"/>
    </source>
</evidence>
<name>A0A4P8YLL7_9ENTR</name>
<reference evidence="3 4" key="1">
    <citation type="submission" date="2019-05" db="EMBL/GenBank/DDBJ databases">
        <title>Complete genome sequence of Izhakiella calystegiae KSNA2, an endophyte isolated from beach morning glory (Calystegia soldanella).</title>
        <authorList>
            <person name="Jiang L."/>
            <person name="Jeong J.C."/>
            <person name="Kim C.Y."/>
            <person name="Kim D.H."/>
            <person name="Kim S.W."/>
            <person name="Lee j."/>
        </authorList>
    </citation>
    <scope>NUCLEOTIDE SEQUENCE [LARGE SCALE GENOMIC DNA]</scope>
    <source>
        <strain evidence="3 4">KSNA2</strain>
    </source>
</reference>
<protein>
    <recommendedName>
        <fullName evidence="2">FAD-dependent urate hydroxylase HpyO/Asp monooxygenase CreE-like FAD/NAD(P)-binding domain-containing protein</fullName>
    </recommendedName>
</protein>
<sequence length="476" mass="53524">MSERHVSIIGAGATGIAAFIALVRHRACKKIVLIDAYEPGVGQVYANQHPEVLCNTSVELMSLLPPEYNDLLHYLQKQRNVNCTSVSFISRKMIGEYIRQRYHDYLNLAHNYGITVDFIKGSGKCIKRQSNGDYQIYTDNGRKVITNDVIVCTGYGNPKILKAFRPYQNSSHFFSSPYPENLMQQHIRPGSDVLIIGTKLSAIDAALVLCRHGCRVKLTSPSGELPAVRSALVYRSIPASLLYKLRVTNFTEHNFIPNIRKCFLQMLADTSETPVKKQFSFASDVIQRLGEEAELARSNQTEWQFVIVGLVEIINNMFLSLPFTYKELLKKEIKKTERYIGAMPLQNAEKLLNYASEGLFSCEKLNHLAVWKTHSGWIINGLQEGESTFETVICAMGYDYPSNIVTKNSFILSEASGSLVPPHRLSSELQLPFTHSSNPEHIWLAGISTHVTVPLVNALFIAVRQVNQIAQTIRQL</sequence>
<feature type="domain" description="FAD-dependent urate hydroxylase HpyO/Asp monooxygenase CreE-like FAD/NAD(P)-binding" evidence="2">
    <location>
        <begin position="8"/>
        <end position="155"/>
    </location>
</feature>